<dbReference type="InterPro" id="IPR001048">
    <property type="entry name" value="Asp/Glu/Uridylate_kinase"/>
</dbReference>
<dbReference type="CDD" id="cd04238">
    <property type="entry name" value="AAK_NAGK-like"/>
    <property type="match status" value="1"/>
</dbReference>
<dbReference type="SUPFAM" id="SSF53633">
    <property type="entry name" value="Carbamate kinase-like"/>
    <property type="match status" value="1"/>
</dbReference>
<feature type="domain" description="Aspartate/glutamate/uridylate kinase" evidence="8">
    <location>
        <begin position="2"/>
        <end position="232"/>
    </location>
</feature>
<evidence type="ECO:0000256" key="4">
    <source>
        <dbReference type="ARBA" id="ARBA00022741"/>
    </source>
</evidence>
<dbReference type="AlphaFoldDB" id="A0A6J6U902"/>
<dbReference type="InterPro" id="IPR004662">
    <property type="entry name" value="AcgluKinase_fam"/>
</dbReference>
<dbReference type="PANTHER" id="PTHR23342:SF0">
    <property type="entry name" value="N-ACETYLGLUTAMATE SYNTHASE, MITOCHONDRIAL"/>
    <property type="match status" value="1"/>
</dbReference>
<keyword evidence="3" id="KW-0808">Transferase</keyword>
<keyword evidence="2" id="KW-0028">Amino-acid biosynthesis</keyword>
<keyword evidence="5" id="KW-0418">Kinase</keyword>
<evidence type="ECO:0000256" key="1">
    <source>
        <dbReference type="ARBA" id="ARBA00022571"/>
    </source>
</evidence>
<evidence type="ECO:0000259" key="8">
    <source>
        <dbReference type="Pfam" id="PF00696"/>
    </source>
</evidence>
<evidence type="ECO:0000256" key="7">
    <source>
        <dbReference type="ARBA" id="ARBA00029440"/>
    </source>
</evidence>
<dbReference type="GO" id="GO:0006526">
    <property type="term" value="P:L-arginine biosynthetic process"/>
    <property type="evidence" value="ECO:0007669"/>
    <property type="project" value="UniProtKB-KW"/>
</dbReference>
<evidence type="ECO:0000256" key="3">
    <source>
        <dbReference type="ARBA" id="ARBA00022679"/>
    </source>
</evidence>
<dbReference type="GO" id="GO:0003991">
    <property type="term" value="F:acetylglutamate kinase activity"/>
    <property type="evidence" value="ECO:0007669"/>
    <property type="project" value="TreeGrafter"/>
</dbReference>
<comment type="pathway">
    <text evidence="7">Amino-acid biosynthesis.</text>
</comment>
<dbReference type="InterPro" id="IPR036393">
    <property type="entry name" value="AceGlu_kinase-like_sf"/>
</dbReference>
<organism evidence="9">
    <name type="scientific">freshwater metagenome</name>
    <dbReference type="NCBI Taxonomy" id="449393"/>
    <lineage>
        <taxon>unclassified sequences</taxon>
        <taxon>metagenomes</taxon>
        <taxon>ecological metagenomes</taxon>
    </lineage>
</organism>
<dbReference type="GO" id="GO:0005524">
    <property type="term" value="F:ATP binding"/>
    <property type="evidence" value="ECO:0007669"/>
    <property type="project" value="UniProtKB-KW"/>
</dbReference>
<evidence type="ECO:0000313" key="10">
    <source>
        <dbReference type="EMBL" id="CAB4885103.1"/>
    </source>
</evidence>
<keyword evidence="6" id="KW-0067">ATP-binding</keyword>
<dbReference type="PIRSF" id="PIRSF000728">
    <property type="entry name" value="NAGK"/>
    <property type="match status" value="1"/>
</dbReference>
<dbReference type="EMBL" id="CAEZZI010000050">
    <property type="protein sequence ID" value="CAB4755554.1"/>
    <property type="molecule type" value="Genomic_DNA"/>
</dbReference>
<evidence type="ECO:0000256" key="5">
    <source>
        <dbReference type="ARBA" id="ARBA00022777"/>
    </source>
</evidence>
<dbReference type="PRINTS" id="PR00474">
    <property type="entry name" value="GLU5KINASE"/>
</dbReference>
<name>A0A6J6U902_9ZZZZ</name>
<keyword evidence="4" id="KW-0547">Nucleotide-binding</keyword>
<accession>A0A6J6U902</accession>
<dbReference type="NCBIfam" id="TIGR00761">
    <property type="entry name" value="argB"/>
    <property type="match status" value="1"/>
</dbReference>
<keyword evidence="1" id="KW-0055">Arginine biosynthesis</keyword>
<dbReference type="GO" id="GO:0005737">
    <property type="term" value="C:cytoplasm"/>
    <property type="evidence" value="ECO:0007669"/>
    <property type="project" value="InterPro"/>
</dbReference>
<reference evidence="9" key="1">
    <citation type="submission" date="2020-05" db="EMBL/GenBank/DDBJ databases">
        <authorList>
            <person name="Chiriac C."/>
            <person name="Salcher M."/>
            <person name="Ghai R."/>
            <person name="Kavagutti S V."/>
        </authorList>
    </citation>
    <scope>NUCLEOTIDE SEQUENCE</scope>
</reference>
<dbReference type="InterPro" id="IPR001057">
    <property type="entry name" value="Glu/AcGlu_kinase"/>
</dbReference>
<evidence type="ECO:0000256" key="6">
    <source>
        <dbReference type="ARBA" id="ARBA00022840"/>
    </source>
</evidence>
<gene>
    <name evidence="9" type="ORF">UFOPK2842_00642</name>
    <name evidence="10" type="ORF">UFOPK3480_00859</name>
</gene>
<dbReference type="PANTHER" id="PTHR23342">
    <property type="entry name" value="N-ACETYLGLUTAMATE SYNTHASE"/>
    <property type="match status" value="1"/>
</dbReference>
<dbReference type="EMBL" id="CAFBLY010000075">
    <property type="protein sequence ID" value="CAB4885103.1"/>
    <property type="molecule type" value="Genomic_DNA"/>
</dbReference>
<evidence type="ECO:0000313" key="9">
    <source>
        <dbReference type="EMBL" id="CAB4755554.1"/>
    </source>
</evidence>
<dbReference type="Gene3D" id="3.40.1160.10">
    <property type="entry name" value="Acetylglutamate kinase-like"/>
    <property type="match status" value="1"/>
</dbReference>
<evidence type="ECO:0000256" key="2">
    <source>
        <dbReference type="ARBA" id="ARBA00022605"/>
    </source>
</evidence>
<proteinExistence type="predicted"/>
<protein>
    <submittedName>
        <fullName evidence="9">Unannotated protein</fullName>
    </submittedName>
</protein>
<dbReference type="Pfam" id="PF00696">
    <property type="entry name" value="AA_kinase"/>
    <property type="match status" value="1"/>
</dbReference>
<sequence>MMIIKFGGHAMKDTEGSFAHSISSALSKGEKVIVVHGGGPQINAELSRLNIESTFVDGFRYTTEEIFTVVENVLTKIVGPEVASNLVSNGIKARSISGKDSNILLGSKIEGLGRVGKISKVNIDPIQELLDAQIVPVIAPIAQDLTGGSGLNINADLAAAAISAAFKDSTLIIMTDVAGIYRNWPDENSLISEITSSELGKLKGNFSDGMLPKVLAVLEAVEAGAQTVRIIDGTNKRSFEEALSGRGGTLVHA</sequence>